<feature type="non-terminal residue" evidence="1">
    <location>
        <position position="96"/>
    </location>
</feature>
<reference evidence="1" key="1">
    <citation type="journal article" date="2014" name="Front. Microbiol.">
        <title>High frequency of phylogenetically diverse reductive dehalogenase-homologous genes in deep subseafloor sedimentary metagenomes.</title>
        <authorList>
            <person name="Kawai M."/>
            <person name="Futagami T."/>
            <person name="Toyoda A."/>
            <person name="Takaki Y."/>
            <person name="Nishi S."/>
            <person name="Hori S."/>
            <person name="Arai W."/>
            <person name="Tsubouchi T."/>
            <person name="Morono Y."/>
            <person name="Uchiyama I."/>
            <person name="Ito T."/>
            <person name="Fujiyama A."/>
            <person name="Inagaki F."/>
            <person name="Takami H."/>
        </authorList>
    </citation>
    <scope>NUCLEOTIDE SEQUENCE</scope>
    <source>
        <strain evidence="1">Expedition CK06-06</strain>
    </source>
</reference>
<feature type="non-terminal residue" evidence="1">
    <location>
        <position position="1"/>
    </location>
</feature>
<dbReference type="SUPFAM" id="SSF101904">
    <property type="entry name" value="GyrA/ParC C-terminal domain-like"/>
    <property type="match status" value="1"/>
</dbReference>
<sequence length="96" mass="10205">LSIRNAPRLIIGANVRDTLYLFDTRGSAVAVAVHTLPEGNNSTEGILVTAATPFDPEAEIVAGIALPHGQKKKNTDDVFLILGTVNGMVKKTSRHV</sequence>
<name>X0XZT8_9ZZZZ</name>
<dbReference type="EMBL" id="BARS01058501">
    <property type="protein sequence ID" value="GAG48915.1"/>
    <property type="molecule type" value="Genomic_DNA"/>
</dbReference>
<evidence type="ECO:0000313" key="1">
    <source>
        <dbReference type="EMBL" id="GAG48915.1"/>
    </source>
</evidence>
<dbReference type="InterPro" id="IPR035516">
    <property type="entry name" value="Gyrase/topoIV_suA_C"/>
</dbReference>
<organism evidence="1">
    <name type="scientific">marine sediment metagenome</name>
    <dbReference type="NCBI Taxonomy" id="412755"/>
    <lineage>
        <taxon>unclassified sequences</taxon>
        <taxon>metagenomes</taxon>
        <taxon>ecological metagenomes</taxon>
    </lineage>
</organism>
<dbReference type="AlphaFoldDB" id="X0XZT8"/>
<protein>
    <submittedName>
        <fullName evidence="1">Uncharacterized protein</fullName>
    </submittedName>
</protein>
<dbReference type="Gene3D" id="2.120.10.90">
    <property type="entry name" value="DNA gyrase/topoisomerase IV, subunit A, C-terminal"/>
    <property type="match status" value="1"/>
</dbReference>
<gene>
    <name evidence="1" type="ORF">S01H1_85277</name>
</gene>
<comment type="caution">
    <text evidence="1">The sequence shown here is derived from an EMBL/GenBank/DDBJ whole genome shotgun (WGS) entry which is preliminary data.</text>
</comment>
<accession>X0XZT8</accession>
<proteinExistence type="predicted"/>